<comment type="caution">
    <text evidence="2">The sequence shown here is derived from an EMBL/GenBank/DDBJ whole genome shotgun (WGS) entry which is preliminary data.</text>
</comment>
<dbReference type="RefSeq" id="WP_409121075.1">
    <property type="nucleotide sequence ID" value="NZ_JBJVNI010000005.1"/>
</dbReference>
<evidence type="ECO:0000313" key="3">
    <source>
        <dbReference type="Proteomes" id="UP001631957"/>
    </source>
</evidence>
<gene>
    <name evidence="2" type="ORF">ACKI18_10830</name>
</gene>
<dbReference type="Proteomes" id="UP001631957">
    <property type="component" value="Unassembled WGS sequence"/>
</dbReference>
<reference evidence="2 3" key="1">
    <citation type="submission" date="2024-12" db="EMBL/GenBank/DDBJ databases">
        <title>Forecasting of Potato common scab and diversities of Pathogenic streptomyces spp. in china.</title>
        <authorList>
            <person name="Handique U."/>
            <person name="Wu J."/>
        </authorList>
    </citation>
    <scope>NUCLEOTIDE SEQUENCE [LARGE SCALE GENOMIC DNA]</scope>
    <source>
        <strain evidence="2 3">ZRIMU1530</strain>
    </source>
</reference>
<feature type="compositionally biased region" description="Basic and acidic residues" evidence="1">
    <location>
        <begin position="81"/>
        <end position="91"/>
    </location>
</feature>
<feature type="region of interest" description="Disordered" evidence="1">
    <location>
        <begin position="77"/>
        <end position="124"/>
    </location>
</feature>
<protein>
    <submittedName>
        <fullName evidence="2">Uncharacterized protein</fullName>
    </submittedName>
</protein>
<sequence length="140" mass="15148">MADTGAWDEIVDHSVETRTGDLRVTCLMDNPPELPALTPFGPGTYRVRVHTRGRDTAPDGHVATPVEAYLLVVWPDEPQPDEIHKQTDHHGAQLRAQPSRPAPRQAPGRGVVSSCGGRAAKAGDAETSIVKAVLTLERHH</sequence>
<evidence type="ECO:0000256" key="1">
    <source>
        <dbReference type="SAM" id="MobiDB-lite"/>
    </source>
</evidence>
<feature type="compositionally biased region" description="Low complexity" evidence="1">
    <location>
        <begin position="93"/>
        <end position="109"/>
    </location>
</feature>
<keyword evidence="3" id="KW-1185">Reference proteome</keyword>
<evidence type="ECO:0000313" key="2">
    <source>
        <dbReference type="EMBL" id="MFM9609209.1"/>
    </source>
</evidence>
<accession>A0ABW9HMB1</accession>
<proteinExistence type="predicted"/>
<name>A0ABW9HMB1_9ACTN</name>
<organism evidence="2 3">
    <name type="scientific">Streptomyces niveiscabiei</name>
    <dbReference type="NCBI Taxonomy" id="164115"/>
    <lineage>
        <taxon>Bacteria</taxon>
        <taxon>Bacillati</taxon>
        <taxon>Actinomycetota</taxon>
        <taxon>Actinomycetes</taxon>
        <taxon>Kitasatosporales</taxon>
        <taxon>Streptomycetaceae</taxon>
        <taxon>Streptomyces</taxon>
    </lineage>
</organism>
<dbReference type="EMBL" id="JBJVNI010000005">
    <property type="protein sequence ID" value="MFM9609209.1"/>
    <property type="molecule type" value="Genomic_DNA"/>
</dbReference>